<dbReference type="GO" id="GO:0003924">
    <property type="term" value="F:GTPase activity"/>
    <property type="evidence" value="ECO:0007669"/>
    <property type="project" value="InterPro"/>
</dbReference>
<dbReference type="GO" id="GO:0018237">
    <property type="term" value="F:urease activator activity"/>
    <property type="evidence" value="ECO:0000318"/>
    <property type="project" value="GO_Central"/>
</dbReference>
<dbReference type="InterPro" id="IPR004400">
    <property type="entry name" value="UreG"/>
</dbReference>
<dbReference type="Gene3D" id="3.40.50.300">
    <property type="entry name" value="P-loop containing nucleotide triphosphate hydrolases"/>
    <property type="match status" value="1"/>
</dbReference>
<gene>
    <name evidence="1" type="ORF">T459_30238</name>
</gene>
<protein>
    <submittedName>
        <fullName evidence="1">Urease accessory protein G</fullName>
    </submittedName>
</protein>
<dbReference type="InterPro" id="IPR027417">
    <property type="entry name" value="P-loop_NTPase"/>
</dbReference>
<dbReference type="Proteomes" id="UP000222542">
    <property type="component" value="Unassembled WGS sequence"/>
</dbReference>
<reference evidence="1 2" key="2">
    <citation type="journal article" date="2017" name="Genome Biol.">
        <title>New reference genome sequences of hot pepper reveal the massive evolution of plant disease-resistance genes by retroduplication.</title>
        <authorList>
            <person name="Kim S."/>
            <person name="Park J."/>
            <person name="Yeom S.I."/>
            <person name="Kim Y.M."/>
            <person name="Seo E."/>
            <person name="Kim K.T."/>
            <person name="Kim M.S."/>
            <person name="Lee J.M."/>
            <person name="Cheong K."/>
            <person name="Shin H.S."/>
            <person name="Kim S.B."/>
            <person name="Han K."/>
            <person name="Lee J."/>
            <person name="Park M."/>
            <person name="Lee H.A."/>
            <person name="Lee H.Y."/>
            <person name="Lee Y."/>
            <person name="Oh S."/>
            <person name="Lee J.H."/>
            <person name="Choi E."/>
            <person name="Choi E."/>
            <person name="Lee S.E."/>
            <person name="Jeon J."/>
            <person name="Kim H."/>
            <person name="Choi G."/>
            <person name="Song H."/>
            <person name="Lee J."/>
            <person name="Lee S.C."/>
            <person name="Kwon J.K."/>
            <person name="Lee H.Y."/>
            <person name="Koo N."/>
            <person name="Hong Y."/>
            <person name="Kim R.W."/>
            <person name="Kang W.H."/>
            <person name="Huh J.H."/>
            <person name="Kang B.C."/>
            <person name="Yang T.J."/>
            <person name="Lee Y.H."/>
            <person name="Bennetzen J.L."/>
            <person name="Choi D."/>
        </authorList>
    </citation>
    <scope>NUCLEOTIDE SEQUENCE [LARGE SCALE GENOMIC DNA]</scope>
    <source>
        <strain evidence="2">cv. CM334</strain>
    </source>
</reference>
<keyword evidence="2" id="KW-1185">Reference proteome</keyword>
<dbReference type="STRING" id="4072.A0A2G2Y7S8"/>
<dbReference type="PANTHER" id="PTHR31715">
    <property type="entry name" value="UREASE ACCESSORY PROTEIN G"/>
    <property type="match status" value="1"/>
</dbReference>
<accession>A0A2G2Y7S8</accession>
<organism evidence="1 2">
    <name type="scientific">Capsicum annuum</name>
    <name type="common">Capsicum pepper</name>
    <dbReference type="NCBI Taxonomy" id="4072"/>
    <lineage>
        <taxon>Eukaryota</taxon>
        <taxon>Viridiplantae</taxon>
        <taxon>Streptophyta</taxon>
        <taxon>Embryophyta</taxon>
        <taxon>Tracheophyta</taxon>
        <taxon>Spermatophyta</taxon>
        <taxon>Magnoliopsida</taxon>
        <taxon>eudicotyledons</taxon>
        <taxon>Gunneridae</taxon>
        <taxon>Pentapetalae</taxon>
        <taxon>asterids</taxon>
        <taxon>lamiids</taxon>
        <taxon>Solanales</taxon>
        <taxon>Solanaceae</taxon>
        <taxon>Solanoideae</taxon>
        <taxon>Capsiceae</taxon>
        <taxon>Capsicum</taxon>
    </lineage>
</organism>
<dbReference type="EMBL" id="AYRZ02000012">
    <property type="protein sequence ID" value="PHT65813.1"/>
    <property type="molecule type" value="Genomic_DNA"/>
</dbReference>
<name>A0A2G2Y7S8_CAPAN</name>
<proteinExistence type="predicted"/>
<dbReference type="GO" id="GO:0019627">
    <property type="term" value="P:urea metabolic process"/>
    <property type="evidence" value="ECO:0000318"/>
    <property type="project" value="GO_Central"/>
</dbReference>
<sequence>MIYSQKEGGELLIKHGELPKERIGAVKIEGCLHISTREDIIINIELLEELSNIYKANILLYESSGDKLAPYLSLEFDDYIIYIINVSAGDKIPQKEVPKLPNPTTLR</sequence>
<reference evidence="1 2" key="1">
    <citation type="journal article" date="2014" name="Nat. Genet.">
        <title>Genome sequence of the hot pepper provides insights into the evolution of pungency in Capsicum species.</title>
        <authorList>
            <person name="Kim S."/>
            <person name="Park M."/>
            <person name="Yeom S.I."/>
            <person name="Kim Y.M."/>
            <person name="Lee J.M."/>
            <person name="Lee H.A."/>
            <person name="Seo E."/>
            <person name="Choi J."/>
            <person name="Cheong K."/>
            <person name="Kim K.T."/>
            <person name="Jung K."/>
            <person name="Lee G.W."/>
            <person name="Oh S.K."/>
            <person name="Bae C."/>
            <person name="Kim S.B."/>
            <person name="Lee H.Y."/>
            <person name="Kim S.Y."/>
            <person name="Kim M.S."/>
            <person name="Kang B.C."/>
            <person name="Jo Y.D."/>
            <person name="Yang H.B."/>
            <person name="Jeong H.J."/>
            <person name="Kang W.H."/>
            <person name="Kwon J.K."/>
            <person name="Shin C."/>
            <person name="Lim J.Y."/>
            <person name="Park J.H."/>
            <person name="Huh J.H."/>
            <person name="Kim J.S."/>
            <person name="Kim B.D."/>
            <person name="Cohen O."/>
            <person name="Paran I."/>
            <person name="Suh M.C."/>
            <person name="Lee S.B."/>
            <person name="Kim Y.K."/>
            <person name="Shin Y."/>
            <person name="Noh S.J."/>
            <person name="Park J."/>
            <person name="Seo Y.S."/>
            <person name="Kwon S.Y."/>
            <person name="Kim H.A."/>
            <person name="Park J.M."/>
            <person name="Kim H.J."/>
            <person name="Choi S.B."/>
            <person name="Bosland P.W."/>
            <person name="Reeves G."/>
            <person name="Jo S.H."/>
            <person name="Lee B.W."/>
            <person name="Cho H.T."/>
            <person name="Choi H.S."/>
            <person name="Lee M.S."/>
            <person name="Yu Y."/>
            <person name="Do Choi Y."/>
            <person name="Park B.S."/>
            <person name="van Deynze A."/>
            <person name="Ashrafi H."/>
            <person name="Hill T."/>
            <person name="Kim W.T."/>
            <person name="Pai H.S."/>
            <person name="Ahn H.K."/>
            <person name="Yeam I."/>
            <person name="Giovannoni J.J."/>
            <person name="Rose J.K."/>
            <person name="Sorensen I."/>
            <person name="Lee S.J."/>
            <person name="Kim R.W."/>
            <person name="Choi I.Y."/>
            <person name="Choi B.S."/>
            <person name="Lim J.S."/>
            <person name="Lee Y.H."/>
            <person name="Choi D."/>
        </authorList>
    </citation>
    <scope>NUCLEOTIDE SEQUENCE [LARGE SCALE GENOMIC DNA]</scope>
    <source>
        <strain evidence="2">cv. CM334</strain>
    </source>
</reference>
<evidence type="ECO:0000313" key="2">
    <source>
        <dbReference type="Proteomes" id="UP000222542"/>
    </source>
</evidence>
<dbReference type="Gramene" id="PHT65813">
    <property type="protein sequence ID" value="PHT65813"/>
    <property type="gene ID" value="T459_30238"/>
</dbReference>
<dbReference type="GO" id="GO:0016151">
    <property type="term" value="F:nickel cation binding"/>
    <property type="evidence" value="ECO:0007669"/>
    <property type="project" value="InterPro"/>
</dbReference>
<dbReference type="PANTHER" id="PTHR31715:SF0">
    <property type="entry name" value="UREASE ACCESSORY PROTEIN G"/>
    <property type="match status" value="1"/>
</dbReference>
<dbReference type="AlphaFoldDB" id="A0A2G2Y7S8"/>
<dbReference type="GO" id="GO:0043419">
    <property type="term" value="P:urea catabolic process"/>
    <property type="evidence" value="ECO:0007669"/>
    <property type="project" value="InterPro"/>
</dbReference>
<evidence type="ECO:0000313" key="1">
    <source>
        <dbReference type="EMBL" id="PHT65813.1"/>
    </source>
</evidence>
<comment type="caution">
    <text evidence="1">The sequence shown here is derived from an EMBL/GenBank/DDBJ whole genome shotgun (WGS) entry which is preliminary data.</text>
</comment>